<reference evidence="2" key="1">
    <citation type="journal article" date="2014" name="Front. Microbiol.">
        <title>High frequency of phylogenetically diverse reductive dehalogenase-homologous genes in deep subseafloor sedimentary metagenomes.</title>
        <authorList>
            <person name="Kawai M."/>
            <person name="Futagami T."/>
            <person name="Toyoda A."/>
            <person name="Takaki Y."/>
            <person name="Nishi S."/>
            <person name="Hori S."/>
            <person name="Arai W."/>
            <person name="Tsubouchi T."/>
            <person name="Morono Y."/>
            <person name="Uchiyama I."/>
            <person name="Ito T."/>
            <person name="Fujiyama A."/>
            <person name="Inagaki F."/>
            <person name="Takami H."/>
        </authorList>
    </citation>
    <scope>NUCLEOTIDE SEQUENCE</scope>
    <source>
        <strain evidence="2">Expedition CK06-06</strain>
    </source>
</reference>
<keyword evidence="1" id="KW-1133">Transmembrane helix</keyword>
<feature type="transmembrane region" description="Helical" evidence="1">
    <location>
        <begin position="33"/>
        <end position="56"/>
    </location>
</feature>
<gene>
    <name evidence="2" type="ORF">S06H3_38502</name>
</gene>
<proteinExistence type="predicted"/>
<keyword evidence="1" id="KW-0472">Membrane</keyword>
<feature type="non-terminal residue" evidence="2">
    <location>
        <position position="1"/>
    </location>
</feature>
<evidence type="ECO:0000313" key="2">
    <source>
        <dbReference type="EMBL" id="GAI37132.1"/>
    </source>
</evidence>
<accession>X1MZF6</accession>
<feature type="transmembrane region" description="Helical" evidence="1">
    <location>
        <begin position="101"/>
        <end position="118"/>
    </location>
</feature>
<organism evidence="2">
    <name type="scientific">marine sediment metagenome</name>
    <dbReference type="NCBI Taxonomy" id="412755"/>
    <lineage>
        <taxon>unclassified sequences</taxon>
        <taxon>metagenomes</taxon>
        <taxon>ecological metagenomes</taxon>
    </lineage>
</organism>
<feature type="transmembrane region" description="Helical" evidence="1">
    <location>
        <begin position="6"/>
        <end position="26"/>
    </location>
</feature>
<dbReference type="EMBL" id="BARV01023472">
    <property type="protein sequence ID" value="GAI37132.1"/>
    <property type="molecule type" value="Genomic_DNA"/>
</dbReference>
<sequence length="119" mass="12088">GPEIGITVCIVLSIAAIIIIGILAVTKLKIIGTIGVVLMGLIFGPIYPTVLGVALADPVVKPIVGSGFGIIFAIGLLGASTIPVAMGIYSKGRTVQQSFKIAIAAAVVMLVMILIMGLF</sequence>
<evidence type="ECO:0008006" key="3">
    <source>
        <dbReference type="Google" id="ProtNLM"/>
    </source>
</evidence>
<dbReference type="AlphaFoldDB" id="X1MZF6"/>
<keyword evidence="1" id="KW-0812">Transmembrane</keyword>
<comment type="caution">
    <text evidence="2">The sequence shown here is derived from an EMBL/GenBank/DDBJ whole genome shotgun (WGS) entry which is preliminary data.</text>
</comment>
<feature type="transmembrane region" description="Helical" evidence="1">
    <location>
        <begin position="68"/>
        <end position="89"/>
    </location>
</feature>
<evidence type="ECO:0000256" key="1">
    <source>
        <dbReference type="SAM" id="Phobius"/>
    </source>
</evidence>
<protein>
    <recommendedName>
        <fullName evidence="3">Permease</fullName>
    </recommendedName>
</protein>
<name>X1MZF6_9ZZZZ</name>